<dbReference type="AlphaFoldDB" id="A0AAD7RUB2"/>
<name>A0AAD7RUB2_9TELE</name>
<evidence type="ECO:0000313" key="1">
    <source>
        <dbReference type="EMBL" id="KAJ8390541.1"/>
    </source>
</evidence>
<keyword evidence="2" id="KW-1185">Reference proteome</keyword>
<evidence type="ECO:0000313" key="2">
    <source>
        <dbReference type="Proteomes" id="UP001221898"/>
    </source>
</evidence>
<dbReference type="EMBL" id="JAINUG010000168">
    <property type="protein sequence ID" value="KAJ8390541.1"/>
    <property type="molecule type" value="Genomic_DNA"/>
</dbReference>
<gene>
    <name evidence="1" type="ORF">AAFF_G00103380</name>
</gene>
<protein>
    <submittedName>
        <fullName evidence="1">Uncharacterized protein</fullName>
    </submittedName>
</protein>
<sequence>MPWSFMDMVGLAGRLPDLTEGAGKLITALEESTGGIRLTLGDMKALLMHVVGKHVTDGIFQQTGLSHLRDGHVADYVGFNGHRTKVWGQLRRLYPDKLDPSKLEGEELKKEHIMHHVEQYRKEEKDADEQGKQLGNKLTQLQLGEFTKVKKDREKADKEKTQAPVVVAHANVRQSG</sequence>
<comment type="caution">
    <text evidence="1">The sequence shown here is derived from an EMBL/GenBank/DDBJ whole genome shotgun (WGS) entry which is preliminary data.</text>
</comment>
<organism evidence="1 2">
    <name type="scientific">Aldrovandia affinis</name>
    <dbReference type="NCBI Taxonomy" id="143900"/>
    <lineage>
        <taxon>Eukaryota</taxon>
        <taxon>Metazoa</taxon>
        <taxon>Chordata</taxon>
        <taxon>Craniata</taxon>
        <taxon>Vertebrata</taxon>
        <taxon>Euteleostomi</taxon>
        <taxon>Actinopterygii</taxon>
        <taxon>Neopterygii</taxon>
        <taxon>Teleostei</taxon>
        <taxon>Notacanthiformes</taxon>
        <taxon>Halosauridae</taxon>
        <taxon>Aldrovandia</taxon>
    </lineage>
</organism>
<proteinExistence type="predicted"/>
<reference evidence="1" key="1">
    <citation type="journal article" date="2023" name="Science">
        <title>Genome structures resolve the early diversification of teleost fishes.</title>
        <authorList>
            <person name="Parey E."/>
            <person name="Louis A."/>
            <person name="Montfort J."/>
            <person name="Bouchez O."/>
            <person name="Roques C."/>
            <person name="Iampietro C."/>
            <person name="Lluch J."/>
            <person name="Castinel A."/>
            <person name="Donnadieu C."/>
            <person name="Desvignes T."/>
            <person name="Floi Bucao C."/>
            <person name="Jouanno E."/>
            <person name="Wen M."/>
            <person name="Mejri S."/>
            <person name="Dirks R."/>
            <person name="Jansen H."/>
            <person name="Henkel C."/>
            <person name="Chen W.J."/>
            <person name="Zahm M."/>
            <person name="Cabau C."/>
            <person name="Klopp C."/>
            <person name="Thompson A.W."/>
            <person name="Robinson-Rechavi M."/>
            <person name="Braasch I."/>
            <person name="Lecointre G."/>
            <person name="Bobe J."/>
            <person name="Postlethwait J.H."/>
            <person name="Berthelot C."/>
            <person name="Roest Crollius H."/>
            <person name="Guiguen Y."/>
        </authorList>
    </citation>
    <scope>NUCLEOTIDE SEQUENCE</scope>
    <source>
        <strain evidence="1">NC1722</strain>
    </source>
</reference>
<accession>A0AAD7RUB2</accession>
<dbReference type="Proteomes" id="UP001221898">
    <property type="component" value="Unassembled WGS sequence"/>
</dbReference>